<reference evidence="1" key="1">
    <citation type="submission" date="2020-05" db="EMBL/GenBank/DDBJ databases">
        <title>Phylogenomic resolution of chytrid fungi.</title>
        <authorList>
            <person name="Stajich J.E."/>
            <person name="Amses K."/>
            <person name="Simmons R."/>
            <person name="Seto K."/>
            <person name="Myers J."/>
            <person name="Bonds A."/>
            <person name="Quandt C.A."/>
            <person name="Barry K."/>
            <person name="Liu P."/>
            <person name="Grigoriev I."/>
            <person name="Longcore J.E."/>
            <person name="James T.Y."/>
        </authorList>
    </citation>
    <scope>NUCLEOTIDE SEQUENCE</scope>
    <source>
        <strain evidence="1">JEL0318</strain>
    </source>
</reference>
<proteinExistence type="predicted"/>
<organism evidence="1 2">
    <name type="scientific">Rhizophlyctis rosea</name>
    <dbReference type="NCBI Taxonomy" id="64517"/>
    <lineage>
        <taxon>Eukaryota</taxon>
        <taxon>Fungi</taxon>
        <taxon>Fungi incertae sedis</taxon>
        <taxon>Chytridiomycota</taxon>
        <taxon>Chytridiomycota incertae sedis</taxon>
        <taxon>Chytridiomycetes</taxon>
        <taxon>Rhizophlyctidales</taxon>
        <taxon>Rhizophlyctidaceae</taxon>
        <taxon>Rhizophlyctis</taxon>
    </lineage>
</organism>
<name>A0AAD5X2Z2_9FUNG</name>
<sequence>MIGVPNNEMSLMYIAHKVRGLVSQQLILPSKRLRNSIAAAIESLPVGLPIAQEETPPRRFALTLILADVVPNAASDSPLSYRENRSDQPMHLPFTITETTDRIFNNNPHNHLHVNIIRVSVGGPEDQGWMKDVREKMNLRPNVTMSIYHVPAMMLSVSMSNLAIEDMRLLAVNVPLLSPQSGETHTRLLFAADSPLHLPFDSAGSKPQPLFAEDRAVNRQITLERRNMSEKDGGFHLTRCTHTLAPHLPVLKEENLKRLFFGADTVAYFMSGGEKEVIYTLNLVNDTIVFNCIHAIRPQSRPRDAPSSTSPLPLQASPIPHCPFTLTKNANPIVPTTQHFKHLIHQSLLETPIVSTPPATLNLKPIKITPTPIPQNEILPPPLQKSVTAPKLERLTRYFPMTITNGTGLFSEKRGKFYHRVRWFVEVVIGGHVEVAVVEEVKEFFRDISMNFVKGNAGFIQLPGDTAPAVVKAEYMGLVEEIQKVADVYADFSRQHGMIAFEANQLLEFHTRPPPPPPSAAIPIQQPTPMNVEEAAFAAIKQMEVMTHMEREDLEKPGS</sequence>
<protein>
    <submittedName>
        <fullName evidence="1">Uncharacterized protein</fullName>
    </submittedName>
</protein>
<evidence type="ECO:0000313" key="2">
    <source>
        <dbReference type="Proteomes" id="UP001212841"/>
    </source>
</evidence>
<feature type="non-terminal residue" evidence="1">
    <location>
        <position position="1"/>
    </location>
</feature>
<evidence type="ECO:0000313" key="1">
    <source>
        <dbReference type="EMBL" id="KAJ3048327.1"/>
    </source>
</evidence>
<comment type="caution">
    <text evidence="1">The sequence shown here is derived from an EMBL/GenBank/DDBJ whole genome shotgun (WGS) entry which is preliminary data.</text>
</comment>
<gene>
    <name evidence="1" type="ORF">HK097_010677</name>
</gene>
<dbReference type="EMBL" id="JADGJD010000811">
    <property type="protein sequence ID" value="KAJ3048327.1"/>
    <property type="molecule type" value="Genomic_DNA"/>
</dbReference>
<accession>A0AAD5X2Z2</accession>
<dbReference type="AlphaFoldDB" id="A0AAD5X2Z2"/>
<keyword evidence="2" id="KW-1185">Reference proteome</keyword>
<dbReference type="Proteomes" id="UP001212841">
    <property type="component" value="Unassembled WGS sequence"/>
</dbReference>